<organism evidence="2 3">
    <name type="scientific">Saxibacter everestensis</name>
    <dbReference type="NCBI Taxonomy" id="2909229"/>
    <lineage>
        <taxon>Bacteria</taxon>
        <taxon>Bacillati</taxon>
        <taxon>Actinomycetota</taxon>
        <taxon>Actinomycetes</taxon>
        <taxon>Micrococcales</taxon>
        <taxon>Brevibacteriaceae</taxon>
        <taxon>Saxibacter</taxon>
    </lineage>
</organism>
<protein>
    <submittedName>
        <fullName evidence="2">Glycosyltransferase</fullName>
    </submittedName>
</protein>
<feature type="compositionally biased region" description="Pro residues" evidence="1">
    <location>
        <begin position="244"/>
        <end position="253"/>
    </location>
</feature>
<feature type="region of interest" description="Disordered" evidence="1">
    <location>
        <begin position="243"/>
        <end position="286"/>
    </location>
</feature>
<proteinExistence type="predicted"/>
<feature type="compositionally biased region" description="Low complexity" evidence="1">
    <location>
        <begin position="254"/>
        <end position="274"/>
    </location>
</feature>
<reference evidence="2 3" key="1">
    <citation type="submission" date="2023-05" db="EMBL/GenBank/DDBJ databases">
        <title>Lithophilousrod everest ZFBP1038 complete genpme.</title>
        <authorList>
            <person name="Tian M."/>
        </authorList>
    </citation>
    <scope>NUCLEOTIDE SEQUENCE [LARGE SCALE GENOMIC DNA]</scope>
    <source>
        <strain evidence="2 3">ZFBP1038</strain>
    </source>
</reference>
<dbReference type="Pfam" id="PF01501">
    <property type="entry name" value="Glyco_transf_8"/>
    <property type="match status" value="1"/>
</dbReference>
<sequence length="666" mass="72661">MTYPRLLASDADPGSAEMVSFAADVSRPLLVVGNGPSACFPAYDRIPANPVVFRLDWFFTESHYHFGRHVDAFFHAEPNAGLELKLADEIRSGRYTVDRLLSPLRLQSTRTGEQHGNALLTLGLTEADPWALIAGHPRLARHFMGSMRPSAALQALGFGLAAGFRKIYLSGIDLFEHKDARYGRSLSQETAKAAGHPDRISGHGVDSGHDIDFDLAFAKSCLLEFPDAEIVNLGEQRHLRQLIPPAPRSPAPRSPAVAGDAAAATLATQPTQMQGRPKSHLSISPDDAGGQVVFRTSAGAGTQFALINGRKCGYVTLASGNYHHGARALARSLRQVSDVPLIVMCTPGTNKLALQRSGIECVDVPEIINPVTDRKGVQSRFAATYTKLNAFRLNFLDRAVFIDSDTIVRRSLDDLFERDGFCAVPDAGWGTDNEGFNSGVFGYQPSREVFDDMLNQVARLSSADGGDQGFLNEYITDWTRLPIEYNTTKRIFFAHPGLFNDHDVRVIHYVGAKPWIQHKGNDDYAELNSLWFEYLEDFELRDLLRDWSLKLPGAEKDIAPAPPPEQSKPPSPAAKSGTPAKPPLRQGHRKGRELLGAGDVAGAERIARRNLAENPRSVANLKLLRDVSLKQRRLGDATALGSRVVTLIAANLIAGRATPSGTSGRD</sequence>
<evidence type="ECO:0000313" key="3">
    <source>
        <dbReference type="Proteomes" id="UP001209083"/>
    </source>
</evidence>
<dbReference type="Gene3D" id="3.90.1480.10">
    <property type="entry name" value="Alpha-2,3-sialyltransferase"/>
    <property type="match status" value="1"/>
</dbReference>
<dbReference type="EMBL" id="CP090958">
    <property type="protein sequence ID" value="WGW12837.1"/>
    <property type="molecule type" value="Genomic_DNA"/>
</dbReference>
<dbReference type="PANTHER" id="PTHR11183">
    <property type="entry name" value="GLYCOGENIN SUBFAMILY MEMBER"/>
    <property type="match status" value="1"/>
</dbReference>
<feature type="compositionally biased region" description="Pro residues" evidence="1">
    <location>
        <begin position="560"/>
        <end position="572"/>
    </location>
</feature>
<dbReference type="Proteomes" id="UP001209083">
    <property type="component" value="Chromosome"/>
</dbReference>
<feature type="region of interest" description="Disordered" evidence="1">
    <location>
        <begin position="555"/>
        <end position="596"/>
    </location>
</feature>
<evidence type="ECO:0000313" key="2">
    <source>
        <dbReference type="EMBL" id="WGW12837.1"/>
    </source>
</evidence>
<name>A0ABY8QV50_9MICO</name>
<dbReference type="InterPro" id="IPR050587">
    <property type="entry name" value="GNT1/Glycosyltrans_8"/>
</dbReference>
<dbReference type="InterPro" id="IPR002495">
    <property type="entry name" value="Glyco_trans_8"/>
</dbReference>
<gene>
    <name evidence="2" type="ORF">LWF01_03415</name>
</gene>
<accession>A0ABY8QV50</accession>
<dbReference type="SUPFAM" id="SSF53448">
    <property type="entry name" value="Nucleotide-diphospho-sugar transferases"/>
    <property type="match status" value="1"/>
</dbReference>
<dbReference type="SUPFAM" id="SSF102414">
    <property type="entry name" value="Alpha-2,3/8-sialyltransferase CstII"/>
    <property type="match status" value="1"/>
</dbReference>
<evidence type="ECO:0000256" key="1">
    <source>
        <dbReference type="SAM" id="MobiDB-lite"/>
    </source>
</evidence>
<keyword evidence="3" id="KW-1185">Reference proteome</keyword>
<dbReference type="RefSeq" id="WP_349639643.1">
    <property type="nucleotide sequence ID" value="NZ_CP090958.1"/>
</dbReference>
<dbReference type="InterPro" id="IPR036715">
    <property type="entry name" value="A-2_3-sialylTrfase_sf"/>
</dbReference>
<dbReference type="CDD" id="cd02537">
    <property type="entry name" value="GT8_Glycogenin"/>
    <property type="match status" value="1"/>
</dbReference>
<dbReference type="Gene3D" id="3.90.550.10">
    <property type="entry name" value="Spore Coat Polysaccharide Biosynthesis Protein SpsA, Chain A"/>
    <property type="match status" value="1"/>
</dbReference>
<dbReference type="InterPro" id="IPR029044">
    <property type="entry name" value="Nucleotide-diphossugar_trans"/>
</dbReference>